<gene>
    <name evidence="2" type="ORF">C2G38_2034755</name>
</gene>
<feature type="transmembrane region" description="Helical" evidence="1">
    <location>
        <begin position="194"/>
        <end position="216"/>
    </location>
</feature>
<evidence type="ECO:0000313" key="2">
    <source>
        <dbReference type="EMBL" id="RIB20987.1"/>
    </source>
</evidence>
<evidence type="ECO:0000256" key="1">
    <source>
        <dbReference type="SAM" id="Phobius"/>
    </source>
</evidence>
<sequence>MNEFCNLDNGYNVIIKVINSTFNEYGEQYFVTMDSNFIKDIYHREPINGIHDGIWILKTALAFWTFINRRSEDEVVMGSMRLTVDASKTFLARSENNKSEYINNLLNEIANKVPINSSRLKSNKSNNYRIHKNITTFSSGVTNDLDESYGFKTPTNTWNENKILISVGIAIYIIFCLLFRILSYKSKSKKIEAISSAILRLGLIVPNFILTIFFVLNYSNDVELYWQRNIPQIVVQVFYYNELNNGRLLEYDIVPLLLLVTSCLKIFMIIFNFVSKAVTLVLIR</sequence>
<dbReference type="AlphaFoldDB" id="A0A397VI22"/>
<dbReference type="OrthoDB" id="2438981at2759"/>
<feature type="transmembrane region" description="Helical" evidence="1">
    <location>
        <begin position="163"/>
        <end position="182"/>
    </location>
</feature>
<reference evidence="2 3" key="1">
    <citation type="submission" date="2018-06" db="EMBL/GenBank/DDBJ databases">
        <title>Comparative genomics reveals the genomic features of Rhizophagus irregularis, R. cerebriforme, R. diaphanum and Gigaspora rosea, and their symbiotic lifestyle signature.</title>
        <authorList>
            <person name="Morin E."/>
            <person name="San Clemente H."/>
            <person name="Chen E.C.H."/>
            <person name="De La Providencia I."/>
            <person name="Hainaut M."/>
            <person name="Kuo A."/>
            <person name="Kohler A."/>
            <person name="Murat C."/>
            <person name="Tang N."/>
            <person name="Roy S."/>
            <person name="Loubradou J."/>
            <person name="Henrissat B."/>
            <person name="Grigoriev I.V."/>
            <person name="Corradi N."/>
            <person name="Roux C."/>
            <person name="Martin F.M."/>
        </authorList>
    </citation>
    <scope>NUCLEOTIDE SEQUENCE [LARGE SCALE GENOMIC DNA]</scope>
    <source>
        <strain evidence="2 3">DAOM 194757</strain>
    </source>
</reference>
<feature type="transmembrane region" description="Helical" evidence="1">
    <location>
        <begin position="253"/>
        <end position="274"/>
    </location>
</feature>
<protein>
    <submittedName>
        <fullName evidence="2">Uncharacterized protein</fullName>
    </submittedName>
</protein>
<keyword evidence="1" id="KW-1133">Transmembrane helix</keyword>
<name>A0A397VI22_9GLOM</name>
<keyword evidence="1" id="KW-0472">Membrane</keyword>
<dbReference type="Proteomes" id="UP000266673">
    <property type="component" value="Unassembled WGS sequence"/>
</dbReference>
<accession>A0A397VI22</accession>
<comment type="caution">
    <text evidence="2">The sequence shown here is derived from an EMBL/GenBank/DDBJ whole genome shotgun (WGS) entry which is preliminary data.</text>
</comment>
<evidence type="ECO:0000313" key="3">
    <source>
        <dbReference type="Proteomes" id="UP000266673"/>
    </source>
</evidence>
<proteinExistence type="predicted"/>
<keyword evidence="3" id="KW-1185">Reference proteome</keyword>
<dbReference type="EMBL" id="QKWP01000386">
    <property type="protein sequence ID" value="RIB20987.1"/>
    <property type="molecule type" value="Genomic_DNA"/>
</dbReference>
<organism evidence="2 3">
    <name type="scientific">Gigaspora rosea</name>
    <dbReference type="NCBI Taxonomy" id="44941"/>
    <lineage>
        <taxon>Eukaryota</taxon>
        <taxon>Fungi</taxon>
        <taxon>Fungi incertae sedis</taxon>
        <taxon>Mucoromycota</taxon>
        <taxon>Glomeromycotina</taxon>
        <taxon>Glomeromycetes</taxon>
        <taxon>Diversisporales</taxon>
        <taxon>Gigasporaceae</taxon>
        <taxon>Gigaspora</taxon>
    </lineage>
</organism>
<keyword evidence="1" id="KW-0812">Transmembrane</keyword>